<keyword evidence="2" id="KW-1185">Reference proteome</keyword>
<dbReference type="Proteomes" id="UP001500151">
    <property type="component" value="Unassembled WGS sequence"/>
</dbReference>
<proteinExistence type="predicted"/>
<evidence type="ECO:0000313" key="2">
    <source>
        <dbReference type="Proteomes" id="UP001500151"/>
    </source>
</evidence>
<reference evidence="2" key="1">
    <citation type="journal article" date="2019" name="Int. J. Syst. Evol. Microbiol.">
        <title>The Global Catalogue of Microorganisms (GCM) 10K type strain sequencing project: providing services to taxonomists for standard genome sequencing and annotation.</title>
        <authorList>
            <consortium name="The Broad Institute Genomics Platform"/>
            <consortium name="The Broad Institute Genome Sequencing Center for Infectious Disease"/>
            <person name="Wu L."/>
            <person name="Ma J."/>
        </authorList>
    </citation>
    <scope>NUCLEOTIDE SEQUENCE [LARGE SCALE GENOMIC DNA]</scope>
    <source>
        <strain evidence="2">JCM 4524</strain>
    </source>
</reference>
<gene>
    <name evidence="1" type="ORF">GCM10010307_26010</name>
</gene>
<dbReference type="EMBL" id="BAAASJ010000027">
    <property type="protein sequence ID" value="GAA2632547.1"/>
    <property type="molecule type" value="Genomic_DNA"/>
</dbReference>
<name>A0ABP6D2T8_9ACTN</name>
<evidence type="ECO:0000313" key="1">
    <source>
        <dbReference type="EMBL" id="GAA2632547.1"/>
    </source>
</evidence>
<sequence length="113" mass="12054">MGVIAELGHGARLAQQPPYRGLAVALDPLRFQRDVLPDHLVVGQPHITAPPFADDLIEDIAAGEFVSTTHGSPLISIQNARGHVAARVLIPNLLRTGEVTQGLPGASIRRPYV</sequence>
<accession>A0ABP6D2T8</accession>
<organism evidence="1 2">
    <name type="scientific">Streptomyces vastus</name>
    <dbReference type="NCBI Taxonomy" id="285451"/>
    <lineage>
        <taxon>Bacteria</taxon>
        <taxon>Bacillati</taxon>
        <taxon>Actinomycetota</taxon>
        <taxon>Actinomycetes</taxon>
        <taxon>Kitasatosporales</taxon>
        <taxon>Streptomycetaceae</taxon>
        <taxon>Streptomyces</taxon>
    </lineage>
</organism>
<comment type="caution">
    <text evidence="1">The sequence shown here is derived from an EMBL/GenBank/DDBJ whole genome shotgun (WGS) entry which is preliminary data.</text>
</comment>
<protein>
    <submittedName>
        <fullName evidence="1">Uncharacterized protein</fullName>
    </submittedName>
</protein>